<dbReference type="Proteomes" id="UP000029444">
    <property type="component" value="Unassembled WGS sequence"/>
</dbReference>
<evidence type="ECO:0000256" key="5">
    <source>
        <dbReference type="ARBA" id="ARBA00022705"/>
    </source>
</evidence>
<dbReference type="PANTHER" id="PTHR32182:SF0">
    <property type="entry name" value="DNA REPLICATION AND REPAIR PROTEIN RECF"/>
    <property type="match status" value="1"/>
</dbReference>
<dbReference type="InterPro" id="IPR042174">
    <property type="entry name" value="RecF_2"/>
</dbReference>
<dbReference type="Gene3D" id="1.20.1050.90">
    <property type="entry name" value="RecF/RecN/SMC, N-terminal domain"/>
    <property type="match status" value="1"/>
</dbReference>
<protein>
    <recommendedName>
        <fullName evidence="3 9">DNA replication and repair protein RecF</fullName>
    </recommendedName>
</protein>
<dbReference type="OrthoDB" id="9803889at2"/>
<evidence type="ECO:0000313" key="12">
    <source>
        <dbReference type="Proteomes" id="UP000029444"/>
    </source>
</evidence>
<keyword evidence="5 9" id="KW-0235">DNA replication</keyword>
<keyword evidence="6 9" id="KW-0547">Nucleotide-binding</keyword>
<dbReference type="eggNOG" id="COG1195">
    <property type="taxonomic scope" value="Bacteria"/>
</dbReference>
<dbReference type="InterPro" id="IPR027417">
    <property type="entry name" value="P-loop_NTPase"/>
</dbReference>
<dbReference type="GO" id="GO:0000731">
    <property type="term" value="P:DNA synthesis involved in DNA repair"/>
    <property type="evidence" value="ECO:0007669"/>
    <property type="project" value="TreeGrafter"/>
</dbReference>
<keyword evidence="8 9" id="KW-0238">DNA-binding</keyword>
<dbReference type="Pfam" id="PF02463">
    <property type="entry name" value="SMC_N"/>
    <property type="match status" value="1"/>
</dbReference>
<evidence type="ECO:0000259" key="10">
    <source>
        <dbReference type="Pfam" id="PF02463"/>
    </source>
</evidence>
<feature type="domain" description="RecF/RecN/SMC N-terminal" evidence="10">
    <location>
        <begin position="1"/>
        <end position="340"/>
    </location>
</feature>
<evidence type="ECO:0000256" key="3">
    <source>
        <dbReference type="ARBA" id="ARBA00020170"/>
    </source>
</evidence>
<comment type="subcellular location">
    <subcellularLocation>
        <location evidence="1 9">Cytoplasm</location>
    </subcellularLocation>
</comment>
<evidence type="ECO:0000256" key="6">
    <source>
        <dbReference type="ARBA" id="ARBA00022741"/>
    </source>
</evidence>
<dbReference type="GO" id="GO:0003697">
    <property type="term" value="F:single-stranded DNA binding"/>
    <property type="evidence" value="ECO:0007669"/>
    <property type="project" value="UniProtKB-UniRule"/>
</dbReference>
<comment type="similarity">
    <text evidence="2 9">Belongs to the RecF family.</text>
</comment>
<dbReference type="InterPro" id="IPR001238">
    <property type="entry name" value="DNA-binding_RecF"/>
</dbReference>
<dbReference type="InterPro" id="IPR003395">
    <property type="entry name" value="RecF/RecN/SMC_N"/>
</dbReference>
<gene>
    <name evidence="9" type="primary">recF</name>
    <name evidence="11" type="ORF">Y5S_02647</name>
</gene>
<dbReference type="GO" id="GO:0006302">
    <property type="term" value="P:double-strand break repair"/>
    <property type="evidence" value="ECO:0007669"/>
    <property type="project" value="TreeGrafter"/>
</dbReference>
<dbReference type="EMBL" id="ARXV01000011">
    <property type="protein sequence ID" value="KGD64107.1"/>
    <property type="molecule type" value="Genomic_DNA"/>
</dbReference>
<sequence length="371" mass="40958">MLSRLQLGDFRNYRQADLEFSPSLNVILGDNGSGKTSLLEAVYFIGSGGRSFRGGRLSRLVRDGADAATLYAEVLSDEQLHRLGVRRTPGGIDAIKLDGQTPKALSEVASLLPVLALHPTSVELVFGASALRRRFMDWGMFHVEHQFMPLWRHASAALKQRNALLRSGAINPRELGFWDQQLAESSDRIEGLRRAYLSALQDGLKRVMAVLSPELNVRIQLQTGLQKGETTQDALLRLRQDDIRRGFSQAGFHRSDIRIAIGDVVARDRVSRGQAKLIAYGLMLAQLPLISEAGKVCTLLVDDLAAELDEEHRNRLLGYLAGTGHQTLITALDEPSWAAVVNDNNALKTVESKMFHVEHGRLRPLSPTGSE</sequence>
<dbReference type="SUPFAM" id="SSF52540">
    <property type="entry name" value="P-loop containing nucleoside triphosphate hydrolases"/>
    <property type="match status" value="1"/>
</dbReference>
<dbReference type="AlphaFoldDB" id="A0A095SHW1"/>
<evidence type="ECO:0000256" key="9">
    <source>
        <dbReference type="HAMAP-Rule" id="MF_00365"/>
    </source>
</evidence>
<comment type="function">
    <text evidence="9">The RecF protein is involved in DNA metabolism; it is required for DNA replication and normal SOS inducibility. RecF binds preferentially to single-stranded, linear DNA. It also seems to bind ATP.</text>
</comment>
<evidence type="ECO:0000256" key="4">
    <source>
        <dbReference type="ARBA" id="ARBA00022490"/>
    </source>
</evidence>
<dbReference type="RefSeq" id="WP_035233634.1">
    <property type="nucleotide sequence ID" value="NZ_ARXV01000011.1"/>
</dbReference>
<comment type="caution">
    <text evidence="11">The sequence shown here is derived from an EMBL/GenBank/DDBJ whole genome shotgun (WGS) entry which is preliminary data.</text>
</comment>
<evidence type="ECO:0000256" key="1">
    <source>
        <dbReference type="ARBA" id="ARBA00004496"/>
    </source>
</evidence>
<name>A0A095SHW1_9GAMM</name>
<dbReference type="GO" id="GO:0005737">
    <property type="term" value="C:cytoplasm"/>
    <property type="evidence" value="ECO:0007669"/>
    <property type="project" value="UniProtKB-SubCell"/>
</dbReference>
<evidence type="ECO:0000313" key="11">
    <source>
        <dbReference type="EMBL" id="KGD64107.1"/>
    </source>
</evidence>
<dbReference type="Gene3D" id="3.40.50.300">
    <property type="entry name" value="P-loop containing nucleotide triphosphate hydrolases"/>
    <property type="match status" value="1"/>
</dbReference>
<dbReference type="PATRIC" id="fig|1177154.3.peg.2681"/>
<proteinExistence type="inferred from homology"/>
<dbReference type="PANTHER" id="PTHR32182">
    <property type="entry name" value="DNA REPLICATION AND REPAIR PROTEIN RECF"/>
    <property type="match status" value="1"/>
</dbReference>
<keyword evidence="9" id="KW-0234">DNA repair</keyword>
<keyword evidence="9" id="KW-0742">SOS response</keyword>
<keyword evidence="12" id="KW-1185">Reference proteome</keyword>
<dbReference type="STRING" id="1177154.Y5S_02647"/>
<dbReference type="GO" id="GO:0005524">
    <property type="term" value="F:ATP binding"/>
    <property type="evidence" value="ECO:0007669"/>
    <property type="project" value="UniProtKB-UniRule"/>
</dbReference>
<organism evidence="11 12">
    <name type="scientific">Alcanivorax nanhaiticus</name>
    <dbReference type="NCBI Taxonomy" id="1177154"/>
    <lineage>
        <taxon>Bacteria</taxon>
        <taxon>Pseudomonadati</taxon>
        <taxon>Pseudomonadota</taxon>
        <taxon>Gammaproteobacteria</taxon>
        <taxon>Oceanospirillales</taxon>
        <taxon>Alcanivoracaceae</taxon>
        <taxon>Alcanivorax</taxon>
    </lineage>
</organism>
<dbReference type="GO" id="GO:0009432">
    <property type="term" value="P:SOS response"/>
    <property type="evidence" value="ECO:0007669"/>
    <property type="project" value="UniProtKB-UniRule"/>
</dbReference>
<keyword evidence="4 9" id="KW-0963">Cytoplasm</keyword>
<reference evidence="11 12" key="1">
    <citation type="submission" date="2012-09" db="EMBL/GenBank/DDBJ databases">
        <title>Genome Sequence of alkane-degrading Bacterium Alcanivorax sp. 19-m-6.</title>
        <authorList>
            <person name="Lai Q."/>
            <person name="Shao Z."/>
        </authorList>
    </citation>
    <scope>NUCLEOTIDE SEQUENCE [LARGE SCALE GENOMIC DNA]</scope>
    <source>
        <strain evidence="11 12">19-m-6</strain>
    </source>
</reference>
<evidence type="ECO:0000256" key="8">
    <source>
        <dbReference type="ARBA" id="ARBA00023125"/>
    </source>
</evidence>
<dbReference type="PROSITE" id="PS00617">
    <property type="entry name" value="RECF_1"/>
    <property type="match status" value="1"/>
</dbReference>
<evidence type="ECO:0000256" key="7">
    <source>
        <dbReference type="ARBA" id="ARBA00022840"/>
    </source>
</evidence>
<dbReference type="NCBIfam" id="TIGR00611">
    <property type="entry name" value="recf"/>
    <property type="match status" value="1"/>
</dbReference>
<keyword evidence="7 9" id="KW-0067">ATP-binding</keyword>
<evidence type="ECO:0000256" key="2">
    <source>
        <dbReference type="ARBA" id="ARBA00008016"/>
    </source>
</evidence>
<dbReference type="GO" id="GO:0006260">
    <property type="term" value="P:DNA replication"/>
    <property type="evidence" value="ECO:0007669"/>
    <property type="project" value="UniProtKB-UniRule"/>
</dbReference>
<feature type="binding site" evidence="9">
    <location>
        <begin position="29"/>
        <end position="36"/>
    </location>
    <ligand>
        <name>ATP</name>
        <dbReference type="ChEBI" id="CHEBI:30616"/>
    </ligand>
</feature>
<accession>A0A095SHW1</accession>
<keyword evidence="9" id="KW-0227">DNA damage</keyword>
<dbReference type="HAMAP" id="MF_00365">
    <property type="entry name" value="RecF"/>
    <property type="match status" value="1"/>
</dbReference>
<dbReference type="InterPro" id="IPR018078">
    <property type="entry name" value="DNA-binding_RecF_CS"/>
</dbReference>